<dbReference type="InterPro" id="IPR021139">
    <property type="entry name" value="NYN"/>
</dbReference>
<evidence type="ECO:0000259" key="1">
    <source>
        <dbReference type="Pfam" id="PF01936"/>
    </source>
</evidence>
<dbReference type="CDD" id="cd10910">
    <property type="entry name" value="PIN_limkain_b1_N_like"/>
    <property type="match status" value="1"/>
</dbReference>
<proteinExistence type="predicted"/>
<protein>
    <recommendedName>
        <fullName evidence="1">NYN domain-containing protein</fullName>
    </recommendedName>
</protein>
<keyword evidence="3" id="KW-1185">Reference proteome</keyword>
<dbReference type="AlphaFoldDB" id="D8PWG6"/>
<dbReference type="Gene3D" id="3.40.50.1010">
    <property type="entry name" value="5'-nuclease"/>
    <property type="match status" value="1"/>
</dbReference>
<evidence type="ECO:0000313" key="2">
    <source>
        <dbReference type="EMBL" id="EFJ01038.1"/>
    </source>
</evidence>
<dbReference type="EMBL" id="GL377303">
    <property type="protein sequence ID" value="EFJ01038.1"/>
    <property type="molecule type" value="Genomic_DNA"/>
</dbReference>
<sequence length="95" mass="10701">MASVGIFWDYENCQYTAGRSGFEISRNIERVALEYGVVTTFNAYLDMQHHNLPPAFRSELQSSGVTLVDCPHNGLKDVVDHMLQGAFPVLWPLVE</sequence>
<evidence type="ECO:0000313" key="3">
    <source>
        <dbReference type="Proteomes" id="UP000007431"/>
    </source>
</evidence>
<accession>D8PWG6</accession>
<dbReference type="GO" id="GO:0004540">
    <property type="term" value="F:RNA nuclease activity"/>
    <property type="evidence" value="ECO:0007669"/>
    <property type="project" value="InterPro"/>
</dbReference>
<dbReference type="HOGENOM" id="CLU_167748_0_0_1"/>
<feature type="domain" description="NYN" evidence="1">
    <location>
        <begin position="4"/>
        <end position="82"/>
    </location>
</feature>
<dbReference type="OrthoDB" id="549353at2759"/>
<dbReference type="VEuPathDB" id="FungiDB:SCHCODRAFT_01187078"/>
<dbReference type="RefSeq" id="XP_003035940.1">
    <property type="nucleotide sequence ID" value="XM_003035894.1"/>
</dbReference>
<dbReference type="GeneID" id="9597370"/>
<dbReference type="InParanoid" id="D8PWG6"/>
<dbReference type="OMA" id="CPHIHNG"/>
<gene>
    <name evidence="2" type="ORF">SCHCODRAFT_105542</name>
</gene>
<dbReference type="Pfam" id="PF01936">
    <property type="entry name" value="NYN"/>
    <property type="match status" value="1"/>
</dbReference>
<feature type="non-terminal residue" evidence="2">
    <location>
        <position position="95"/>
    </location>
</feature>
<name>D8PWG6_SCHCM</name>
<dbReference type="KEGG" id="scm:SCHCO_01187078"/>
<reference evidence="2 3" key="1">
    <citation type="journal article" date="2010" name="Nat. Biotechnol.">
        <title>Genome sequence of the model mushroom Schizophyllum commune.</title>
        <authorList>
            <person name="Ohm R.A."/>
            <person name="de Jong J.F."/>
            <person name="Lugones L.G."/>
            <person name="Aerts A."/>
            <person name="Kothe E."/>
            <person name="Stajich J.E."/>
            <person name="de Vries R.P."/>
            <person name="Record E."/>
            <person name="Levasseur A."/>
            <person name="Baker S.E."/>
            <person name="Bartholomew K.A."/>
            <person name="Coutinho P.M."/>
            <person name="Erdmann S."/>
            <person name="Fowler T.J."/>
            <person name="Gathman A.C."/>
            <person name="Lombard V."/>
            <person name="Henrissat B."/>
            <person name="Knabe N."/>
            <person name="Kuees U."/>
            <person name="Lilly W.W."/>
            <person name="Lindquist E."/>
            <person name="Lucas S."/>
            <person name="Magnuson J.K."/>
            <person name="Piumi F."/>
            <person name="Raudaskoski M."/>
            <person name="Salamov A."/>
            <person name="Schmutz J."/>
            <person name="Schwarze F.W.M.R."/>
            <person name="vanKuyk P.A."/>
            <person name="Horton J.S."/>
            <person name="Grigoriev I.V."/>
            <person name="Woesten H.A.B."/>
        </authorList>
    </citation>
    <scope>NUCLEOTIDE SEQUENCE [LARGE SCALE GENOMIC DNA]</scope>
    <source>
        <strain evidence="3">H4-8 / FGSC 9210</strain>
    </source>
</reference>
<dbReference type="Proteomes" id="UP000007431">
    <property type="component" value="Unassembled WGS sequence"/>
</dbReference>
<organism evidence="3">
    <name type="scientific">Schizophyllum commune (strain H4-8 / FGSC 9210)</name>
    <name type="common">Split gill fungus</name>
    <dbReference type="NCBI Taxonomy" id="578458"/>
    <lineage>
        <taxon>Eukaryota</taxon>
        <taxon>Fungi</taxon>
        <taxon>Dikarya</taxon>
        <taxon>Basidiomycota</taxon>
        <taxon>Agaricomycotina</taxon>
        <taxon>Agaricomycetes</taxon>
        <taxon>Agaricomycetidae</taxon>
        <taxon>Agaricales</taxon>
        <taxon>Schizophyllaceae</taxon>
        <taxon>Schizophyllum</taxon>
    </lineage>
</organism>